<keyword evidence="4" id="KW-1185">Reference proteome</keyword>
<keyword evidence="3" id="KW-0067">ATP-binding</keyword>
<dbReference type="InterPro" id="IPR050267">
    <property type="entry name" value="Anti-sigma-factor_SerPK"/>
</dbReference>
<accession>A0ABR6EIS8</accession>
<proteinExistence type="predicted"/>
<keyword evidence="1" id="KW-0723">Serine/threonine-protein kinase</keyword>
<dbReference type="CDD" id="cd16936">
    <property type="entry name" value="HATPase_RsbW-like"/>
    <property type="match status" value="1"/>
</dbReference>
<feature type="domain" description="Histidine kinase/HSP90-like ATPase" evidence="2">
    <location>
        <begin position="7"/>
        <end position="127"/>
    </location>
</feature>
<dbReference type="EMBL" id="WMLF01000254">
    <property type="protein sequence ID" value="MBB1245251.1"/>
    <property type="molecule type" value="Genomic_DNA"/>
</dbReference>
<evidence type="ECO:0000313" key="4">
    <source>
        <dbReference type="Proteomes" id="UP000766698"/>
    </source>
</evidence>
<organism evidence="3 4">
    <name type="scientific">Streptomyces durbertensis</name>
    <dbReference type="NCBI Taxonomy" id="2448886"/>
    <lineage>
        <taxon>Bacteria</taxon>
        <taxon>Bacillati</taxon>
        <taxon>Actinomycetota</taxon>
        <taxon>Actinomycetes</taxon>
        <taxon>Kitasatosporales</taxon>
        <taxon>Streptomycetaceae</taxon>
        <taxon>Streptomyces</taxon>
    </lineage>
</organism>
<dbReference type="PANTHER" id="PTHR35526">
    <property type="entry name" value="ANTI-SIGMA-F FACTOR RSBW-RELATED"/>
    <property type="match status" value="1"/>
</dbReference>
<dbReference type="InterPro" id="IPR036890">
    <property type="entry name" value="HATPase_C_sf"/>
</dbReference>
<dbReference type="SUPFAM" id="SSF55874">
    <property type="entry name" value="ATPase domain of HSP90 chaperone/DNA topoisomerase II/histidine kinase"/>
    <property type="match status" value="1"/>
</dbReference>
<evidence type="ECO:0000259" key="2">
    <source>
        <dbReference type="Pfam" id="PF13581"/>
    </source>
</evidence>
<dbReference type="RefSeq" id="WP_182856576.1">
    <property type="nucleotide sequence ID" value="NZ_WMLF01000254.1"/>
</dbReference>
<keyword evidence="3" id="KW-0547">Nucleotide-binding</keyword>
<dbReference type="PANTHER" id="PTHR35526:SF3">
    <property type="entry name" value="ANTI-SIGMA-F FACTOR RSBW"/>
    <property type="match status" value="1"/>
</dbReference>
<reference evidence="4" key="1">
    <citation type="journal article" date="2020" name="Syst. Appl. Microbiol.">
        <title>Streptomyces alkaliterrae sp. nov., isolated from an alkaline soil, and emended descriptions of Streptomyces alkaliphilus, Streptomyces calidiresistens and Streptomyces durbertensis.</title>
        <authorList>
            <person name="Swiecimska M."/>
            <person name="Golinska P."/>
            <person name="Nouioui I."/>
            <person name="Wypij M."/>
            <person name="Rai M."/>
            <person name="Sangal V."/>
            <person name="Goodfellow M."/>
        </authorList>
    </citation>
    <scope>NUCLEOTIDE SEQUENCE [LARGE SCALE GENOMIC DNA]</scope>
    <source>
        <strain evidence="4">DSM 104538</strain>
    </source>
</reference>
<dbReference type="Gene3D" id="3.30.565.10">
    <property type="entry name" value="Histidine kinase-like ATPase, C-terminal domain"/>
    <property type="match status" value="1"/>
</dbReference>
<evidence type="ECO:0000313" key="3">
    <source>
        <dbReference type="EMBL" id="MBB1245251.1"/>
    </source>
</evidence>
<name>A0ABR6EIS8_9ACTN</name>
<dbReference type="Proteomes" id="UP000766698">
    <property type="component" value="Unassembled WGS sequence"/>
</dbReference>
<gene>
    <name evidence="3" type="ORF">GL263_16985</name>
</gene>
<dbReference type="Pfam" id="PF13581">
    <property type="entry name" value="HATPase_c_2"/>
    <property type="match status" value="1"/>
</dbReference>
<sequence length="138" mass="15588">MTLRPVPESVPTARRWFRKLLEPHAPDGGPCWTRALEDSLLMMSELVTNAVLHPRSQDSRWRVRVEWWREGTRLRVAVHSPGPPEAVRMRPATEDATGGRGLLLVDALADRWWVVASRYGGTAVTFVVDDAWPAAEHD</sequence>
<comment type="caution">
    <text evidence="3">The sequence shown here is derived from an EMBL/GenBank/DDBJ whole genome shotgun (WGS) entry which is preliminary data.</text>
</comment>
<protein>
    <submittedName>
        <fullName evidence="3">ATP-binding protein</fullName>
    </submittedName>
</protein>
<keyword evidence="1" id="KW-0418">Kinase</keyword>
<dbReference type="InterPro" id="IPR003594">
    <property type="entry name" value="HATPase_dom"/>
</dbReference>
<dbReference type="GO" id="GO:0005524">
    <property type="term" value="F:ATP binding"/>
    <property type="evidence" value="ECO:0007669"/>
    <property type="project" value="UniProtKB-KW"/>
</dbReference>
<keyword evidence="1" id="KW-0808">Transferase</keyword>
<evidence type="ECO:0000256" key="1">
    <source>
        <dbReference type="ARBA" id="ARBA00022527"/>
    </source>
</evidence>